<protein>
    <submittedName>
        <fullName evidence="1">Uncharacterized protein</fullName>
    </submittedName>
</protein>
<gene>
    <name evidence="1" type="ORF">AUC61_23805</name>
</gene>
<sequence>MTNPNYVSLNALILPPGVRSVVDRLRAQIEVAETVQGVNMAAQRAEGFVLGLETSGGYKTDQVETLYIGFEAVAQSRREALRHA</sequence>
<dbReference type="Proteomes" id="UP001320513">
    <property type="component" value="Unassembled WGS sequence"/>
</dbReference>
<proteinExistence type="predicted"/>
<accession>A0ABS9ZPQ5</accession>
<name>A0ABS9ZPQ5_9PSED</name>
<evidence type="ECO:0000313" key="2">
    <source>
        <dbReference type="Proteomes" id="UP001320513"/>
    </source>
</evidence>
<comment type="caution">
    <text evidence="1">The sequence shown here is derived from an EMBL/GenBank/DDBJ whole genome shotgun (WGS) entry which is preliminary data.</text>
</comment>
<dbReference type="EMBL" id="LOHG01000024">
    <property type="protein sequence ID" value="MCI8212560.1"/>
    <property type="molecule type" value="Genomic_DNA"/>
</dbReference>
<evidence type="ECO:0000313" key="1">
    <source>
        <dbReference type="EMBL" id="MCI8212560.1"/>
    </source>
</evidence>
<organism evidence="1 2">
    <name type="scientific">Pseudomonas maioricensis</name>
    <dbReference type="NCBI Taxonomy" id="1766623"/>
    <lineage>
        <taxon>Bacteria</taxon>
        <taxon>Pseudomonadati</taxon>
        <taxon>Pseudomonadota</taxon>
        <taxon>Gammaproteobacteria</taxon>
        <taxon>Pseudomonadales</taxon>
        <taxon>Pseudomonadaceae</taxon>
        <taxon>Pseudomonas</taxon>
    </lineage>
</organism>
<dbReference type="RefSeq" id="WP_243248659.1">
    <property type="nucleotide sequence ID" value="NZ_LOHG01000024.1"/>
</dbReference>
<keyword evidence="2" id="KW-1185">Reference proteome</keyword>
<reference evidence="1 2" key="1">
    <citation type="submission" date="2015-12" db="EMBL/GenBank/DDBJ databases">
        <title>Phylogenomics in the description of a new species in the Pseudomonas syringae group.</title>
        <authorList>
            <person name="Busquets A."/>
            <person name="Gomila M."/>
            <person name="Beiki F."/>
            <person name="Rahimian H."/>
            <person name="Mulet M."/>
            <person name="Sanchez D."/>
            <person name="Garcia-Valdes E."/>
            <person name="Lalucat J."/>
        </authorList>
    </citation>
    <scope>NUCLEOTIDE SEQUENCE [LARGE SCALE GENOMIC DNA]</scope>
    <source>
        <strain evidence="1 2">S25</strain>
    </source>
</reference>